<organism evidence="1 2">
    <name type="scientific">Desulfonema magnum</name>
    <dbReference type="NCBI Taxonomy" id="45655"/>
    <lineage>
        <taxon>Bacteria</taxon>
        <taxon>Pseudomonadati</taxon>
        <taxon>Thermodesulfobacteriota</taxon>
        <taxon>Desulfobacteria</taxon>
        <taxon>Desulfobacterales</taxon>
        <taxon>Desulfococcaceae</taxon>
        <taxon>Desulfonema</taxon>
    </lineage>
</organism>
<dbReference type="EMBL" id="CP061800">
    <property type="protein sequence ID" value="QTA93118.1"/>
    <property type="molecule type" value="Genomic_DNA"/>
</dbReference>
<sequence>MATNFRILSHRKRNNLHLKLTGDFDGSSAYELINKLEANCGSVVRIFIHTGSLKTIYPFGQKVFQNKLSVPSSEVSKLIFTGENGDKISPEKDRSL</sequence>
<dbReference type="RefSeq" id="WP_207680203.1">
    <property type="nucleotide sequence ID" value="NZ_CP061800.1"/>
</dbReference>
<dbReference type="KEGG" id="dmm:dnm_092150"/>
<keyword evidence="2" id="KW-1185">Reference proteome</keyword>
<gene>
    <name evidence="1" type="ORF">dnm_092150</name>
</gene>
<proteinExistence type="predicted"/>
<evidence type="ECO:0000313" key="2">
    <source>
        <dbReference type="Proteomes" id="UP000663722"/>
    </source>
</evidence>
<reference evidence="1" key="1">
    <citation type="journal article" date="2021" name="Microb. Physiol.">
        <title>Proteogenomic Insights into the Physiology of Marine, Sulfate-Reducing, Filamentous Desulfonema limicola and Desulfonema magnum.</title>
        <authorList>
            <person name="Schnaars V."/>
            <person name="Wohlbrand L."/>
            <person name="Scheve S."/>
            <person name="Hinrichs C."/>
            <person name="Reinhardt R."/>
            <person name="Rabus R."/>
        </authorList>
    </citation>
    <scope>NUCLEOTIDE SEQUENCE</scope>
    <source>
        <strain evidence="1">4be13</strain>
    </source>
</reference>
<dbReference type="AlphaFoldDB" id="A0A975GUM9"/>
<accession>A0A975GUM9</accession>
<evidence type="ECO:0000313" key="1">
    <source>
        <dbReference type="EMBL" id="QTA93118.1"/>
    </source>
</evidence>
<name>A0A975GUM9_9BACT</name>
<protein>
    <submittedName>
        <fullName evidence="1">Uncharacterized protein</fullName>
    </submittedName>
</protein>
<dbReference type="Proteomes" id="UP000663722">
    <property type="component" value="Chromosome"/>
</dbReference>